<organism evidence="2 3">
    <name type="scientific">Dickeya chrysanthemi</name>
    <name type="common">Pectobacterium chrysanthemi</name>
    <name type="synonym">Erwinia chrysanthemi</name>
    <dbReference type="NCBI Taxonomy" id="556"/>
    <lineage>
        <taxon>Bacteria</taxon>
        <taxon>Pseudomonadati</taxon>
        <taxon>Pseudomonadota</taxon>
        <taxon>Gammaproteobacteria</taxon>
        <taxon>Enterobacterales</taxon>
        <taxon>Pectobacteriaceae</taxon>
        <taxon>Dickeya</taxon>
    </lineage>
</organism>
<gene>
    <name evidence="2" type="ORF">WCU84_19775</name>
</gene>
<name>A0ABU8JTQ9_DICCH</name>
<dbReference type="InterPro" id="IPR052163">
    <property type="entry name" value="DGC-Regulatory_Protein"/>
</dbReference>
<dbReference type="InterPro" id="IPR000160">
    <property type="entry name" value="GGDEF_dom"/>
</dbReference>
<feature type="domain" description="GGDEF" evidence="1">
    <location>
        <begin position="1"/>
        <end position="106"/>
    </location>
</feature>
<dbReference type="NCBIfam" id="TIGR00254">
    <property type="entry name" value="GGDEF"/>
    <property type="match status" value="1"/>
</dbReference>
<dbReference type="Pfam" id="PF00990">
    <property type="entry name" value="GGDEF"/>
    <property type="match status" value="1"/>
</dbReference>
<dbReference type="CDD" id="cd01949">
    <property type="entry name" value="GGDEF"/>
    <property type="match status" value="1"/>
</dbReference>
<proteinExistence type="predicted"/>
<keyword evidence="2" id="KW-0548">Nucleotidyltransferase</keyword>
<dbReference type="InterPro" id="IPR043128">
    <property type="entry name" value="Rev_trsase/Diguanyl_cyclase"/>
</dbReference>
<keyword evidence="3" id="KW-1185">Reference proteome</keyword>
<dbReference type="EMBL" id="JBBBOO010000023">
    <property type="protein sequence ID" value="MEI7065865.1"/>
    <property type="molecule type" value="Genomic_DNA"/>
</dbReference>
<sequence>MILAIGLSKRLHACCARIDFIGRLAGDEFLMVIHEQNNLNSEIRAITQKLKAKIEKPVTIRRQTITLSASVGRAILPQGAALNANELIRQADTAMYQAKRRFISPP</sequence>
<evidence type="ECO:0000259" key="1">
    <source>
        <dbReference type="PROSITE" id="PS50887"/>
    </source>
</evidence>
<dbReference type="PANTHER" id="PTHR46663:SF2">
    <property type="entry name" value="GGDEF DOMAIN-CONTAINING PROTEIN"/>
    <property type="match status" value="1"/>
</dbReference>
<dbReference type="Proteomes" id="UP001359469">
    <property type="component" value="Unassembled WGS sequence"/>
</dbReference>
<protein>
    <submittedName>
        <fullName evidence="2">GGDEF domain-containing protein</fullName>
        <ecNumber evidence="2">2.7.7.65</ecNumber>
    </submittedName>
</protein>
<comment type="caution">
    <text evidence="2">The sequence shown here is derived from an EMBL/GenBank/DDBJ whole genome shotgun (WGS) entry which is preliminary data.</text>
</comment>
<dbReference type="PROSITE" id="PS50887">
    <property type="entry name" value="GGDEF"/>
    <property type="match status" value="1"/>
</dbReference>
<dbReference type="InterPro" id="IPR029787">
    <property type="entry name" value="Nucleotide_cyclase"/>
</dbReference>
<dbReference type="Gene3D" id="3.30.70.270">
    <property type="match status" value="1"/>
</dbReference>
<dbReference type="EC" id="2.7.7.65" evidence="2"/>
<keyword evidence="2" id="KW-0808">Transferase</keyword>
<accession>A0ABU8JTQ9</accession>
<dbReference type="PANTHER" id="PTHR46663">
    <property type="entry name" value="DIGUANYLATE CYCLASE DGCT-RELATED"/>
    <property type="match status" value="1"/>
</dbReference>
<dbReference type="GO" id="GO:0052621">
    <property type="term" value="F:diguanylate cyclase activity"/>
    <property type="evidence" value="ECO:0007669"/>
    <property type="project" value="UniProtKB-EC"/>
</dbReference>
<dbReference type="SUPFAM" id="SSF55073">
    <property type="entry name" value="Nucleotide cyclase"/>
    <property type="match status" value="1"/>
</dbReference>
<evidence type="ECO:0000313" key="3">
    <source>
        <dbReference type="Proteomes" id="UP001359469"/>
    </source>
</evidence>
<evidence type="ECO:0000313" key="2">
    <source>
        <dbReference type="EMBL" id="MEI7065865.1"/>
    </source>
</evidence>
<reference evidence="2 3" key="1">
    <citation type="submission" date="2024-03" db="EMBL/GenBank/DDBJ databases">
        <title>Analysis of soft rot Pectobacteriaceae population diversity in US potato growing regions between 2016 and 2022.</title>
        <authorList>
            <person name="Ma X."/>
            <person name="Zhang X."/>
            <person name="Stodghill P."/>
            <person name="Rioux R."/>
            <person name="Babler B."/>
            <person name="Shrestha S."/>
            <person name="Babler B."/>
            <person name="Rivedal H."/>
            <person name="Frost K."/>
            <person name="Hao J."/>
            <person name="Secor G."/>
            <person name="Swingle B."/>
        </authorList>
    </citation>
    <scope>NUCLEOTIDE SEQUENCE [LARGE SCALE GENOMIC DNA]</scope>
    <source>
        <strain evidence="2 3">SR64</strain>
    </source>
</reference>